<sequence>IFPCPSLQDVLRFHMGKMADESDKVGNYLVECIEEVEEQEWTGL</sequence>
<dbReference type="AlphaFoldDB" id="A0A9K3D9Q9"/>
<evidence type="ECO:0000313" key="1">
    <source>
        <dbReference type="EMBL" id="GIQ90832.1"/>
    </source>
</evidence>
<dbReference type="Proteomes" id="UP000265618">
    <property type="component" value="Unassembled WGS sequence"/>
</dbReference>
<proteinExistence type="predicted"/>
<accession>A0A9K3D9Q9</accession>
<comment type="caution">
    <text evidence="1">The sequence shown here is derived from an EMBL/GenBank/DDBJ whole genome shotgun (WGS) entry which is preliminary data.</text>
</comment>
<evidence type="ECO:0000313" key="2">
    <source>
        <dbReference type="Proteomes" id="UP000265618"/>
    </source>
</evidence>
<protein>
    <submittedName>
        <fullName evidence="1">Uncharacterized protein</fullName>
    </submittedName>
</protein>
<dbReference type="EMBL" id="BDIP01006729">
    <property type="protein sequence ID" value="GIQ90832.1"/>
    <property type="molecule type" value="Genomic_DNA"/>
</dbReference>
<gene>
    <name evidence="1" type="ORF">KIPB_013779</name>
</gene>
<keyword evidence="2" id="KW-1185">Reference proteome</keyword>
<feature type="non-terminal residue" evidence="1">
    <location>
        <position position="44"/>
    </location>
</feature>
<name>A0A9K3D9Q9_9EUKA</name>
<reference evidence="1 2" key="1">
    <citation type="journal article" date="2018" name="PLoS ONE">
        <title>The draft genome of Kipferlia bialata reveals reductive genome evolution in fornicate parasites.</title>
        <authorList>
            <person name="Tanifuji G."/>
            <person name="Takabayashi S."/>
            <person name="Kume K."/>
            <person name="Takagi M."/>
            <person name="Nakayama T."/>
            <person name="Kamikawa R."/>
            <person name="Inagaki Y."/>
            <person name="Hashimoto T."/>
        </authorList>
    </citation>
    <scope>NUCLEOTIDE SEQUENCE [LARGE SCALE GENOMIC DNA]</scope>
    <source>
        <strain evidence="1">NY0173</strain>
    </source>
</reference>
<organism evidence="1 2">
    <name type="scientific">Kipferlia bialata</name>
    <dbReference type="NCBI Taxonomy" id="797122"/>
    <lineage>
        <taxon>Eukaryota</taxon>
        <taxon>Metamonada</taxon>
        <taxon>Carpediemonas-like organisms</taxon>
        <taxon>Kipferlia</taxon>
    </lineage>
</organism>